<sequence length="1064" mass="118056">MSLEASAIALTTAVVKAAAKVWLGDRVIAADATAKVFDLLEKQVTGLNDRRKLRLLFTNLESRVADRLLPFLDVEFRALPDHERAAAVDAARETFDRAALTEDDLFASDLDAAFLYRSLLRTVPGVPREFLLSADAVELYQRVLRECCAYLVQVTSTLPRFQPGALVEILQRETEILETVRSVLAALPERRHPDDFAADFRRQVVTALDRMALFGAGLADATRLYPLSVAYLSLSVATEHGGAAGDRIEHVLPHSSRILLRGEAGSGKTTLLQWLAVQCASRQLRDVDGWADLEPFLVRLRRFSRSPLPAPEQFLDEVGRHIADEMPRGWVQNRLRRGQAVLLVDGLDELPDDRRREVREWLRELVVAFPRARYVVTTRPAAVAPDWLRGEGFTEVRLQPMTPRDVRTFVTRWHAAMPGEPLDDRRDALVAAIGARGALRRLAENPLLCALLCALHHEGNGRLPDNRMELYEVALRMLLDSRDVERRIESPVRLSLTEKLVLVRHIAYWLVRNGHTDTSVADAQARITAKLRSMGQIDVTPKTVFRHLLDRGGVLREPVPGRIDFVHRTFQEYLAAQAAVEEDDIGILIANAHLDEWREVVVLAAGHAHPRQRERLLDGVLTWDADEAQRLKLDLVALACLETSPELNERLRNEIEDRASTLIPPSNHQQVEELAGAGEFVLDLLADCDPEPGEVPLLLRTAALIGGPGAIALLARYSGREELAVAEELIEAWPRFDYTEYAERVLAGSPLRGGSLSVHEPTMLASLKHLRHLTWLRCRFEDGYGRLDFVHDLPKLEMLEIADPAGYDLPALAGSSLTGLALIGRPQPEAVDLAPLTDVRGLTSIEAKLPSRGWAALASLPQLEHLQLSRIDDPSRLAELAPLSGLRSLALSNVFDLTDLIPLGFLTAPVSLSFQGCPDLRDLALLHRFPELRYLRLITCPQVDPAPIATLTELRLLELMDIRPSDLSLLSGLQHLEELRLREVKSVPDLTPLAALDGLKVLTVDGTGELDLRPLAERADLQIVVGKQIRPIGADLLGPGSTVEPATVPRRWPGVPRRPVDSGL</sequence>
<reference evidence="5 6" key="1">
    <citation type="submission" date="2023-12" db="EMBL/GenBank/DDBJ databases">
        <title>Amycolatopsis sp. V23-08.</title>
        <authorList>
            <person name="Somphong A."/>
        </authorList>
    </citation>
    <scope>NUCLEOTIDE SEQUENCE [LARGE SCALE GENOMIC DNA]</scope>
    <source>
        <strain evidence="5 6">V23-08</strain>
    </source>
</reference>
<accession>A0ABU5R150</accession>
<evidence type="ECO:0000259" key="4">
    <source>
        <dbReference type="PROSITE" id="PS50837"/>
    </source>
</evidence>
<comment type="caution">
    <text evidence="5">The sequence shown here is derived from an EMBL/GenBank/DDBJ whole genome shotgun (WGS) entry which is preliminary data.</text>
</comment>
<dbReference type="PROSITE" id="PS50837">
    <property type="entry name" value="NACHT"/>
    <property type="match status" value="1"/>
</dbReference>
<dbReference type="InterPro" id="IPR007111">
    <property type="entry name" value="NACHT_NTPase"/>
</dbReference>
<dbReference type="SUPFAM" id="SSF52058">
    <property type="entry name" value="L domain-like"/>
    <property type="match status" value="1"/>
</dbReference>
<dbReference type="Proteomes" id="UP001304298">
    <property type="component" value="Unassembled WGS sequence"/>
</dbReference>
<proteinExistence type="predicted"/>
<feature type="compositionally biased region" description="Low complexity" evidence="3">
    <location>
        <begin position="1048"/>
        <end position="1057"/>
    </location>
</feature>
<keyword evidence="2" id="KW-0067">ATP-binding</keyword>
<dbReference type="RefSeq" id="WP_323324657.1">
    <property type="nucleotide sequence ID" value="NZ_JAYFSI010000001.1"/>
</dbReference>
<dbReference type="InterPro" id="IPR027417">
    <property type="entry name" value="P-loop_NTPase"/>
</dbReference>
<protein>
    <submittedName>
        <fullName evidence="5">NACHT domain-containing protein</fullName>
    </submittedName>
</protein>
<feature type="domain" description="NACHT" evidence="4">
    <location>
        <begin position="256"/>
        <end position="581"/>
    </location>
</feature>
<keyword evidence="1" id="KW-0547">Nucleotide-binding</keyword>
<evidence type="ECO:0000313" key="6">
    <source>
        <dbReference type="Proteomes" id="UP001304298"/>
    </source>
</evidence>
<evidence type="ECO:0000313" key="5">
    <source>
        <dbReference type="EMBL" id="MEA5359454.1"/>
    </source>
</evidence>
<feature type="region of interest" description="Disordered" evidence="3">
    <location>
        <begin position="1045"/>
        <end position="1064"/>
    </location>
</feature>
<gene>
    <name evidence="5" type="ORF">VA596_07910</name>
</gene>
<name>A0ABU5R150_9PSEU</name>
<dbReference type="InterPro" id="IPR054547">
    <property type="entry name" value="NNH1"/>
</dbReference>
<dbReference type="PANTHER" id="PTHR46844:SF1">
    <property type="entry name" value="SLR5058 PROTEIN"/>
    <property type="match status" value="1"/>
</dbReference>
<organism evidence="5 6">
    <name type="scientific">Amycolatopsis heterodermiae</name>
    <dbReference type="NCBI Taxonomy" id="3110235"/>
    <lineage>
        <taxon>Bacteria</taxon>
        <taxon>Bacillati</taxon>
        <taxon>Actinomycetota</taxon>
        <taxon>Actinomycetes</taxon>
        <taxon>Pseudonocardiales</taxon>
        <taxon>Pseudonocardiaceae</taxon>
        <taxon>Amycolatopsis</taxon>
    </lineage>
</organism>
<dbReference type="InterPro" id="IPR032675">
    <property type="entry name" value="LRR_dom_sf"/>
</dbReference>
<evidence type="ECO:0000256" key="1">
    <source>
        <dbReference type="ARBA" id="ARBA00022741"/>
    </source>
</evidence>
<evidence type="ECO:0000256" key="3">
    <source>
        <dbReference type="SAM" id="MobiDB-lite"/>
    </source>
</evidence>
<dbReference type="Pfam" id="PF05729">
    <property type="entry name" value="NACHT"/>
    <property type="match status" value="1"/>
</dbReference>
<dbReference type="Gene3D" id="3.40.50.300">
    <property type="entry name" value="P-loop containing nucleotide triphosphate hydrolases"/>
    <property type="match status" value="1"/>
</dbReference>
<keyword evidence="6" id="KW-1185">Reference proteome</keyword>
<dbReference type="Gene3D" id="3.80.10.10">
    <property type="entry name" value="Ribonuclease Inhibitor"/>
    <property type="match status" value="1"/>
</dbReference>
<dbReference type="EMBL" id="JAYFSI010000001">
    <property type="protein sequence ID" value="MEA5359454.1"/>
    <property type="molecule type" value="Genomic_DNA"/>
</dbReference>
<evidence type="ECO:0000256" key="2">
    <source>
        <dbReference type="ARBA" id="ARBA00022840"/>
    </source>
</evidence>
<dbReference type="PANTHER" id="PTHR46844">
    <property type="entry name" value="SLR5058 PROTEIN"/>
    <property type="match status" value="1"/>
</dbReference>
<dbReference type="SUPFAM" id="SSF52540">
    <property type="entry name" value="P-loop containing nucleoside triphosphate hydrolases"/>
    <property type="match status" value="1"/>
</dbReference>
<dbReference type="Pfam" id="PF22733">
    <property type="entry name" value="NNH1"/>
    <property type="match status" value="1"/>
</dbReference>